<evidence type="ECO:0000313" key="1">
    <source>
        <dbReference type="EMBL" id="RLE06984.1"/>
    </source>
</evidence>
<evidence type="ECO:0000313" key="2">
    <source>
        <dbReference type="Proteomes" id="UP000277457"/>
    </source>
</evidence>
<name>A0A662D020_UNCAE</name>
<dbReference type="InterPro" id="IPR041164">
    <property type="entry name" value="LDcluster4"/>
</dbReference>
<sequence length="170" mass="17827">MRRLIAVSGSNGSDETLTDFALKSAEEVGYYIAKEGGVLVCGGRGGIMEAAAKGAKRAGGITLGILPGHKEEANEFIDIAIPTHLGYFRNYILISSADAVIGIAGRWGTLNEISLALNVGKPTVILKGSGGWADILSNEELLKSFKRKPYVASSAKEAVGIAFSKILKST</sequence>
<protein>
    <submittedName>
        <fullName evidence="1">TIGR00725 family protein</fullName>
    </submittedName>
</protein>
<dbReference type="PANTHER" id="PTHR43393:SF3">
    <property type="entry name" value="LYSINE DECARBOXYLASE-LIKE PROTEIN"/>
    <property type="match status" value="1"/>
</dbReference>
<reference evidence="1 2" key="1">
    <citation type="submission" date="2018-06" db="EMBL/GenBank/DDBJ databases">
        <title>Extensive metabolic versatility and redundancy in microbially diverse, dynamic hydrothermal sediments.</title>
        <authorList>
            <person name="Dombrowski N."/>
            <person name="Teske A."/>
            <person name="Baker B.J."/>
        </authorList>
    </citation>
    <scope>NUCLEOTIDE SEQUENCE [LARGE SCALE GENOMIC DNA]</scope>
    <source>
        <strain evidence="1">B7_G13</strain>
    </source>
</reference>
<proteinExistence type="predicted"/>
<dbReference type="EMBL" id="QMPY01000131">
    <property type="protein sequence ID" value="RLE06984.1"/>
    <property type="molecule type" value="Genomic_DNA"/>
</dbReference>
<dbReference type="PANTHER" id="PTHR43393">
    <property type="entry name" value="CYTOKININ RIBOSIDE 5'-MONOPHOSPHATE PHOSPHORIBOHYDROLASE"/>
    <property type="match status" value="1"/>
</dbReference>
<dbReference type="InterPro" id="IPR005268">
    <property type="entry name" value="CHP00725"/>
</dbReference>
<organism evidence="1 2">
    <name type="scientific">Aerophobetes bacterium</name>
    <dbReference type="NCBI Taxonomy" id="2030807"/>
    <lineage>
        <taxon>Bacteria</taxon>
        <taxon>Candidatus Aerophobota</taxon>
    </lineage>
</organism>
<dbReference type="NCBIfam" id="TIGR00725">
    <property type="entry name" value="TIGR00725 family protein"/>
    <property type="match status" value="1"/>
</dbReference>
<dbReference type="InterPro" id="IPR052341">
    <property type="entry name" value="LOG_family_nucleotidases"/>
</dbReference>
<dbReference type="Gene3D" id="3.40.50.450">
    <property type="match status" value="1"/>
</dbReference>
<dbReference type="AlphaFoldDB" id="A0A662D020"/>
<dbReference type="SUPFAM" id="SSF102405">
    <property type="entry name" value="MCP/YpsA-like"/>
    <property type="match status" value="1"/>
</dbReference>
<dbReference type="Pfam" id="PF18306">
    <property type="entry name" value="LDcluster4"/>
    <property type="match status" value="1"/>
</dbReference>
<dbReference type="GO" id="GO:0005829">
    <property type="term" value="C:cytosol"/>
    <property type="evidence" value="ECO:0007669"/>
    <property type="project" value="TreeGrafter"/>
</dbReference>
<gene>
    <name evidence="1" type="ORF">DRZ78_03755</name>
</gene>
<accession>A0A662D020</accession>
<dbReference type="Proteomes" id="UP000277457">
    <property type="component" value="Unassembled WGS sequence"/>
</dbReference>
<comment type="caution">
    <text evidence="1">The sequence shown here is derived from an EMBL/GenBank/DDBJ whole genome shotgun (WGS) entry which is preliminary data.</text>
</comment>